<gene>
    <name evidence="7" type="ORF">LCGC14_0030000</name>
</gene>
<name>A0A0F9VZK4_9ZZZZ</name>
<feature type="transmembrane region" description="Helical" evidence="5">
    <location>
        <begin position="340"/>
        <end position="359"/>
    </location>
</feature>
<keyword evidence="3 5" id="KW-1133">Transmembrane helix</keyword>
<evidence type="ECO:0000256" key="4">
    <source>
        <dbReference type="ARBA" id="ARBA00023136"/>
    </source>
</evidence>
<comment type="subcellular location">
    <subcellularLocation>
        <location evidence="1">Membrane</location>
        <topology evidence="1">Multi-pass membrane protein</topology>
    </subcellularLocation>
</comment>
<feature type="transmembrane region" description="Helical" evidence="5">
    <location>
        <begin position="27"/>
        <end position="57"/>
    </location>
</feature>
<comment type="caution">
    <text evidence="7">The sequence shown here is derived from an EMBL/GenBank/DDBJ whole genome shotgun (WGS) entry which is preliminary data.</text>
</comment>
<sequence>MTENIIGNPSKNDFFNMLMRNYASLSVFLMGSIALVVPTGYSVGPLLLLFASTCLLFRKETVKLTTQDILIIIILATYALVVGGMSYIEIGSRGLDRPVRFLLAIPVLLLILRYPPHLAWLWSGLALGAGLAGGWAAWQKFVEGVWRAEGYTHVIQFGNLSMLMGVICFAGIGWALSQPRFRFAWCSLLAVGGLMGMLASLLSGSRGGWVGLPVVAFVLYKSYGHKLSKSVKALVIAGLVLAGLSLYSIPQTGLQDRFQDAKNDISSYYSDENRDTSLGLRFEMWRGASQLIMERPILGWGEAGYAEAMIELGEQGEITYQSSQFGHAHNEFIDALAKRGLMGLAVLLALYFVPLRLFASGLKHQNLETRSLAVAGTLLAVGYIDFGLSQAFLAHNSGVMFYAFWLSLLWGCYRVQLIQQQISVQPQN</sequence>
<dbReference type="Pfam" id="PF04932">
    <property type="entry name" value="Wzy_C"/>
    <property type="match status" value="1"/>
</dbReference>
<feature type="transmembrane region" description="Helical" evidence="5">
    <location>
        <begin position="119"/>
        <end position="138"/>
    </location>
</feature>
<protein>
    <recommendedName>
        <fullName evidence="6">O-antigen ligase-related domain-containing protein</fullName>
    </recommendedName>
</protein>
<feature type="transmembrane region" description="Helical" evidence="5">
    <location>
        <begin position="231"/>
        <end position="249"/>
    </location>
</feature>
<proteinExistence type="predicted"/>
<evidence type="ECO:0000256" key="2">
    <source>
        <dbReference type="ARBA" id="ARBA00022692"/>
    </source>
</evidence>
<accession>A0A0F9VZK4</accession>
<feature type="transmembrane region" description="Helical" evidence="5">
    <location>
        <begin position="183"/>
        <end position="202"/>
    </location>
</feature>
<evidence type="ECO:0000256" key="5">
    <source>
        <dbReference type="SAM" id="Phobius"/>
    </source>
</evidence>
<dbReference type="PANTHER" id="PTHR37422:SF17">
    <property type="entry name" value="O-ANTIGEN LIGASE"/>
    <property type="match status" value="1"/>
</dbReference>
<dbReference type="InterPro" id="IPR007016">
    <property type="entry name" value="O-antigen_ligase-rel_domated"/>
</dbReference>
<dbReference type="AlphaFoldDB" id="A0A0F9VZK4"/>
<evidence type="ECO:0000313" key="7">
    <source>
        <dbReference type="EMBL" id="KKO10461.1"/>
    </source>
</evidence>
<dbReference type="InterPro" id="IPR051533">
    <property type="entry name" value="WaaL-like"/>
</dbReference>
<keyword evidence="2 5" id="KW-0812">Transmembrane</keyword>
<reference evidence="7" key="1">
    <citation type="journal article" date="2015" name="Nature">
        <title>Complex archaea that bridge the gap between prokaryotes and eukaryotes.</title>
        <authorList>
            <person name="Spang A."/>
            <person name="Saw J.H."/>
            <person name="Jorgensen S.L."/>
            <person name="Zaremba-Niedzwiedzka K."/>
            <person name="Martijn J."/>
            <person name="Lind A.E."/>
            <person name="van Eijk R."/>
            <person name="Schleper C."/>
            <person name="Guy L."/>
            <person name="Ettema T.J."/>
        </authorList>
    </citation>
    <scope>NUCLEOTIDE SEQUENCE</scope>
</reference>
<evidence type="ECO:0000259" key="6">
    <source>
        <dbReference type="Pfam" id="PF04932"/>
    </source>
</evidence>
<organism evidence="7">
    <name type="scientific">marine sediment metagenome</name>
    <dbReference type="NCBI Taxonomy" id="412755"/>
    <lineage>
        <taxon>unclassified sequences</taxon>
        <taxon>metagenomes</taxon>
        <taxon>ecological metagenomes</taxon>
    </lineage>
</organism>
<dbReference type="EMBL" id="LAZR01000005">
    <property type="protein sequence ID" value="KKO10461.1"/>
    <property type="molecule type" value="Genomic_DNA"/>
</dbReference>
<feature type="transmembrane region" description="Helical" evidence="5">
    <location>
        <begin position="69"/>
        <end position="88"/>
    </location>
</feature>
<feature type="transmembrane region" description="Helical" evidence="5">
    <location>
        <begin position="208"/>
        <end position="224"/>
    </location>
</feature>
<feature type="transmembrane region" description="Helical" evidence="5">
    <location>
        <begin position="399"/>
        <end position="417"/>
    </location>
</feature>
<feature type="transmembrane region" description="Helical" evidence="5">
    <location>
        <begin position="371"/>
        <end position="393"/>
    </location>
</feature>
<feature type="domain" description="O-antigen ligase-related" evidence="6">
    <location>
        <begin position="197"/>
        <end position="348"/>
    </location>
</feature>
<dbReference type="GO" id="GO:0016020">
    <property type="term" value="C:membrane"/>
    <property type="evidence" value="ECO:0007669"/>
    <property type="project" value="UniProtKB-SubCell"/>
</dbReference>
<dbReference type="PANTHER" id="PTHR37422">
    <property type="entry name" value="TEICHURONIC ACID BIOSYNTHESIS PROTEIN TUAE"/>
    <property type="match status" value="1"/>
</dbReference>
<feature type="transmembrane region" description="Helical" evidence="5">
    <location>
        <begin position="158"/>
        <end position="176"/>
    </location>
</feature>
<evidence type="ECO:0000256" key="3">
    <source>
        <dbReference type="ARBA" id="ARBA00022989"/>
    </source>
</evidence>
<evidence type="ECO:0000256" key="1">
    <source>
        <dbReference type="ARBA" id="ARBA00004141"/>
    </source>
</evidence>
<keyword evidence="4 5" id="KW-0472">Membrane</keyword>